<feature type="compositionally biased region" description="Polar residues" evidence="1">
    <location>
        <begin position="153"/>
        <end position="163"/>
    </location>
</feature>
<comment type="caution">
    <text evidence="3">The sequence shown here is derived from an EMBL/GenBank/DDBJ whole genome shotgun (WGS) entry which is preliminary data.</text>
</comment>
<feature type="compositionally biased region" description="Basic and acidic residues" evidence="1">
    <location>
        <begin position="502"/>
        <end position="514"/>
    </location>
</feature>
<feature type="domain" description="HNH nuclease" evidence="2">
    <location>
        <begin position="325"/>
        <end position="389"/>
    </location>
</feature>
<dbReference type="Pfam" id="PF13391">
    <property type="entry name" value="HNH_2"/>
    <property type="match status" value="1"/>
</dbReference>
<feature type="region of interest" description="Disordered" evidence="1">
    <location>
        <begin position="467"/>
        <end position="548"/>
    </location>
</feature>
<evidence type="ECO:0000259" key="2">
    <source>
        <dbReference type="Pfam" id="PF13391"/>
    </source>
</evidence>
<feature type="region of interest" description="Disordered" evidence="1">
    <location>
        <begin position="153"/>
        <end position="187"/>
    </location>
</feature>
<dbReference type="Proteomes" id="UP000566819">
    <property type="component" value="Unassembled WGS sequence"/>
</dbReference>
<evidence type="ECO:0000256" key="1">
    <source>
        <dbReference type="SAM" id="MobiDB-lite"/>
    </source>
</evidence>
<feature type="compositionally biased region" description="Low complexity" evidence="1">
    <location>
        <begin position="519"/>
        <end position="532"/>
    </location>
</feature>
<dbReference type="InterPro" id="IPR003615">
    <property type="entry name" value="HNH_nuc"/>
</dbReference>
<dbReference type="EMBL" id="JAAMPI010000178">
    <property type="protein sequence ID" value="KAF4634531.1"/>
    <property type="molecule type" value="Genomic_DNA"/>
</dbReference>
<gene>
    <name evidence="3" type="ORF">G7Y89_g3584</name>
</gene>
<reference evidence="3 4" key="1">
    <citation type="submission" date="2020-03" db="EMBL/GenBank/DDBJ databases">
        <title>Draft Genome Sequence of Cudoniella acicularis.</title>
        <authorList>
            <person name="Buettner E."/>
            <person name="Kellner H."/>
        </authorList>
    </citation>
    <scope>NUCLEOTIDE SEQUENCE [LARGE SCALE GENOMIC DNA]</scope>
    <source>
        <strain evidence="3 4">DSM 108380</strain>
    </source>
</reference>
<proteinExistence type="predicted"/>
<keyword evidence="4" id="KW-1185">Reference proteome</keyword>
<dbReference type="OrthoDB" id="2142759at2759"/>
<evidence type="ECO:0000313" key="4">
    <source>
        <dbReference type="Proteomes" id="UP000566819"/>
    </source>
</evidence>
<evidence type="ECO:0000313" key="3">
    <source>
        <dbReference type="EMBL" id="KAF4634531.1"/>
    </source>
</evidence>
<protein>
    <recommendedName>
        <fullName evidence="2">HNH nuclease domain-containing protein</fullName>
    </recommendedName>
</protein>
<sequence length="619" mass="70563">MISRHRLLSRFGKSNVNTGEKVCFKKSGQLVLSNTLNQPQKRLLWHNEERRRQIEGLPGLPDFKDLMRSKTKRGLLSNAAIENFRYQAPVNKSTTGKLISSCAAHWSNNEKAFIEEDDLGDEDFEIETSEEEAKLPENTSFTPLHLGHMSADHVTTQRPTDFPTTLEEEEGLKKKEKPPPLPSSFADTPRRQILIRHPHYPDSSNILLNLFAPDHPDGGLQYSYILVICGIIAGNRWDGWLTKSKDGPRLKKQSDEILPKGEYFFHLGPSTSDSPYPIVPSFREWVFPHNNLPPSWTTLDALSTPSRILSASSLTTALTLRDVSCRISGCTEGTQVAHICPRQEADWYQRNQMSRYHNSHLTSRLEDDTANAMLLRADLHIDFDKPKFVLLPKSNFSATDNSIKFVTHLLVESNEYEFLYHNRALQGISQVSPELLFARLAWTIFPFLDDFLGYGLARHLSIAAKDGSSTSTAQRVEPENCKEYSSKASRSRNPSPKKRGRQDRSPVEDKEPRTKRQRASPLLSSKDSSASSNNCALPKTPLSSSNRDIPFFSHTLKKTDQPIDELRRQWLHKERSRSDPDRTWEAEEKWANRIKSDNDTMNQAEAMRLLEYYGGEFQQ</sequence>
<accession>A0A8H4RSB8</accession>
<name>A0A8H4RSB8_9HELO</name>
<organism evidence="3 4">
    <name type="scientific">Cudoniella acicularis</name>
    <dbReference type="NCBI Taxonomy" id="354080"/>
    <lineage>
        <taxon>Eukaryota</taxon>
        <taxon>Fungi</taxon>
        <taxon>Dikarya</taxon>
        <taxon>Ascomycota</taxon>
        <taxon>Pezizomycotina</taxon>
        <taxon>Leotiomycetes</taxon>
        <taxon>Helotiales</taxon>
        <taxon>Tricladiaceae</taxon>
        <taxon>Cudoniella</taxon>
    </lineage>
</organism>
<feature type="compositionally biased region" description="Basic and acidic residues" evidence="1">
    <location>
        <begin position="476"/>
        <end position="485"/>
    </location>
</feature>
<dbReference type="AlphaFoldDB" id="A0A8H4RSB8"/>